<dbReference type="PROSITE" id="PS01054">
    <property type="entry name" value="TRANSALDOLASE_1"/>
    <property type="match status" value="1"/>
</dbReference>
<feature type="active site" description="Schiff-base intermediate with substrate" evidence="11">
    <location>
        <position position="140"/>
    </location>
</feature>
<dbReference type="Gene3D" id="3.40.50.10490">
    <property type="entry name" value="Glucose-6-phosphate isomerase like protein, domain 1"/>
    <property type="match status" value="3"/>
</dbReference>
<proteinExistence type="inferred from homology"/>
<keyword evidence="9 11" id="KW-0704">Schiff base</keyword>
<keyword evidence="12" id="KW-0324">Glycolysis</keyword>
<dbReference type="EMBL" id="CP042906">
    <property type="protein sequence ID" value="QEX16216.1"/>
    <property type="molecule type" value="Genomic_DNA"/>
</dbReference>
<evidence type="ECO:0000313" key="13">
    <source>
        <dbReference type="EMBL" id="QEX16216.1"/>
    </source>
</evidence>
<evidence type="ECO:0000256" key="1">
    <source>
        <dbReference type="ARBA" id="ARBA00003518"/>
    </source>
</evidence>
<dbReference type="Pfam" id="PF00923">
    <property type="entry name" value="TAL_FSA"/>
    <property type="match status" value="1"/>
</dbReference>
<dbReference type="HAMAP" id="MF_00493">
    <property type="entry name" value="Transaldolase_2"/>
    <property type="match status" value="1"/>
</dbReference>
<sequence>MNPLKQLETCGQSVWLDYLKRSLIEKGELRLLIEQDGLKGVTSNPSIFERAIGETDEYAAALRQFQVSEDHGVTAIYEHLAIADIRAAADILHPVYEATQGRDGYISLECSPYLANDTQATIEEAMRLWTAVTRPNLMIKVPATPAGIPAIRKLIGHGLNINITLLFSVRVYEQVAEAYLAGLDELKQAGGDLSKIGSVASFFVSRIDTAIDKRLDRLDDKPMSDRFRGKIAIANAKLAYARYKALFAGPRWQALASSGAMTQRLLWASTSTKSPSYKDTMYVEALIGRDTVDTMPPATMDAFRDHGKAVSDAIEQDLAGAQALLAALEAQGVSLNEVTEELVKDGVQQFADAFDKLFGAIARQRRALLDDKHAGMAIEPGSPEMKAAIETEQEAWRAGGRIRRLWAGDRSLWTKADEDRWLGWLPVADEELADVERLRAFAEDVKRRGFTDILLLGMGGSSLGPEVLGSVFGPPSGWPRFHMLDSTDPAQIRTTEQAIDLAKTLFIVSSKSGSTLEPNIFMDYFLDRVRAARGAGKAGEQFVAVTDPGSSLEKHAKAQHFAHIFHGVPSIGGRYSVLSKFGLVPAAAMGLDVKRLLETTRPMMRDCGPDVPPAENPGVRLGVAMGIAATRFGRDKVTIVASPGIAALGAWLEQLLAESTGKQGRGLIPLAGEPLASPEHYGRDRFFAYLELAGQADPSQRQAVAALEKAGHPVARITVKDVWHIGQEFFRWEIATAVAGAVIGIDPFDQPDVEASKKKTSALTKDYETSCRLPKEEPLFRENGMALFADPRNAAALGRHNTLSAYLKAHLGQLHPGDYVALLAYIERKDAHTRTLTAMRKHIRDKSRAATCLGYGPRFQHSTGQAYKGGPNSGVFLQVTCDDPVDIDVPGHGYSFGVVKAAQARGDLEVLVERGRRTLRIHLKDVDEGLAELGRAVSAALP</sequence>
<keyword evidence="12" id="KW-0312">Gluconeogenesis</keyword>
<evidence type="ECO:0000256" key="2">
    <source>
        <dbReference type="ARBA" id="ARBA00004496"/>
    </source>
</evidence>
<gene>
    <name evidence="11" type="primary">tal</name>
    <name evidence="13" type="ORF">FRZ44_15080</name>
</gene>
<evidence type="ECO:0000256" key="10">
    <source>
        <dbReference type="ARBA" id="ARBA00048810"/>
    </source>
</evidence>
<dbReference type="InterPro" id="IPR001585">
    <property type="entry name" value="TAL/FSA"/>
</dbReference>
<dbReference type="AlphaFoldDB" id="A0A5J6MN90"/>
<dbReference type="Proteomes" id="UP000326202">
    <property type="component" value="Chromosome"/>
</dbReference>
<comment type="function">
    <text evidence="1 11">Transaldolase is important for the balance of metabolites in the pentose-phosphate pathway.</text>
</comment>
<dbReference type="InterPro" id="IPR013785">
    <property type="entry name" value="Aldolase_TIM"/>
</dbReference>
<protein>
    <recommendedName>
        <fullName evidence="5 11">Transaldolase</fullName>
        <ecNumber evidence="5 11">2.2.1.2</ecNumber>
    </recommendedName>
</protein>
<dbReference type="SUPFAM" id="SSF53697">
    <property type="entry name" value="SIS domain"/>
    <property type="match status" value="1"/>
</dbReference>
<comment type="catalytic activity">
    <reaction evidence="12">
        <text>alpha-D-glucose 6-phosphate = beta-D-fructose 6-phosphate</text>
        <dbReference type="Rhea" id="RHEA:11816"/>
        <dbReference type="ChEBI" id="CHEBI:57634"/>
        <dbReference type="ChEBI" id="CHEBI:58225"/>
        <dbReference type="EC" id="5.3.1.9"/>
    </reaction>
</comment>
<comment type="subcellular location">
    <subcellularLocation>
        <location evidence="2 11">Cytoplasm</location>
    </subcellularLocation>
</comment>
<dbReference type="SUPFAM" id="SSF51569">
    <property type="entry name" value="Aldolase"/>
    <property type="match status" value="1"/>
</dbReference>
<organism evidence="13 14">
    <name type="scientific">Hypericibacter terrae</name>
    <dbReference type="NCBI Taxonomy" id="2602015"/>
    <lineage>
        <taxon>Bacteria</taxon>
        <taxon>Pseudomonadati</taxon>
        <taxon>Pseudomonadota</taxon>
        <taxon>Alphaproteobacteria</taxon>
        <taxon>Rhodospirillales</taxon>
        <taxon>Dongiaceae</taxon>
        <taxon>Hypericibacter</taxon>
    </lineage>
</organism>
<dbReference type="InterPro" id="IPR046348">
    <property type="entry name" value="SIS_dom_sf"/>
</dbReference>
<dbReference type="GO" id="GO:0097367">
    <property type="term" value="F:carbohydrate derivative binding"/>
    <property type="evidence" value="ECO:0007669"/>
    <property type="project" value="InterPro"/>
</dbReference>
<evidence type="ECO:0000256" key="12">
    <source>
        <dbReference type="RuleBase" id="RU000612"/>
    </source>
</evidence>
<dbReference type="NCBIfam" id="NF007080">
    <property type="entry name" value="PRK09533.1"/>
    <property type="match status" value="1"/>
</dbReference>
<dbReference type="InterPro" id="IPR018225">
    <property type="entry name" value="Transaldolase_AS"/>
</dbReference>
<dbReference type="GO" id="GO:0006094">
    <property type="term" value="P:gluconeogenesis"/>
    <property type="evidence" value="ECO:0007669"/>
    <property type="project" value="UniProtKB-KW"/>
</dbReference>
<keyword evidence="6 11" id="KW-0963">Cytoplasm</keyword>
<evidence type="ECO:0000256" key="7">
    <source>
        <dbReference type="ARBA" id="ARBA00022679"/>
    </source>
</evidence>
<comment type="pathway">
    <text evidence="12">Carbohydrate degradation; glycolysis; D-glyceraldehyde 3-phosphate and glycerone phosphate from D-glucose: step 2/4.</text>
</comment>
<dbReference type="PRINTS" id="PR00662">
    <property type="entry name" value="G6PISOMERASE"/>
</dbReference>
<evidence type="ECO:0000256" key="11">
    <source>
        <dbReference type="HAMAP-Rule" id="MF_00493"/>
    </source>
</evidence>
<dbReference type="EC" id="2.2.1.2" evidence="5 11"/>
<name>A0A5J6MN90_9PROT</name>
<keyword evidence="8 11" id="KW-0570">Pentose shunt</keyword>
<dbReference type="PROSITE" id="PS00958">
    <property type="entry name" value="TRANSALDOLASE_2"/>
    <property type="match status" value="1"/>
</dbReference>
<dbReference type="Pfam" id="PF00342">
    <property type="entry name" value="PGI"/>
    <property type="match status" value="1"/>
</dbReference>
<dbReference type="UniPathway" id="UPA00115">
    <property type="reaction ID" value="UER00414"/>
</dbReference>
<comment type="catalytic activity">
    <reaction evidence="10 11">
        <text>D-sedoheptulose 7-phosphate + D-glyceraldehyde 3-phosphate = D-erythrose 4-phosphate + beta-D-fructose 6-phosphate</text>
        <dbReference type="Rhea" id="RHEA:17053"/>
        <dbReference type="ChEBI" id="CHEBI:16897"/>
        <dbReference type="ChEBI" id="CHEBI:57483"/>
        <dbReference type="ChEBI" id="CHEBI:57634"/>
        <dbReference type="ChEBI" id="CHEBI:59776"/>
        <dbReference type="EC" id="2.2.1.2"/>
    </reaction>
</comment>
<accession>A0A5J6MN90</accession>
<dbReference type="UniPathway" id="UPA00109">
    <property type="reaction ID" value="UER00181"/>
</dbReference>
<evidence type="ECO:0000256" key="5">
    <source>
        <dbReference type="ARBA" id="ARBA00013151"/>
    </source>
</evidence>
<dbReference type="GO" id="GO:0004347">
    <property type="term" value="F:glucose-6-phosphate isomerase activity"/>
    <property type="evidence" value="ECO:0007669"/>
    <property type="project" value="UniProtKB-EC"/>
</dbReference>
<dbReference type="GO" id="GO:0006098">
    <property type="term" value="P:pentose-phosphate shunt"/>
    <property type="evidence" value="ECO:0007669"/>
    <property type="project" value="UniProtKB-UniRule"/>
</dbReference>
<dbReference type="KEGG" id="htq:FRZ44_15080"/>
<dbReference type="GO" id="GO:0004801">
    <property type="term" value="F:transaldolase activity"/>
    <property type="evidence" value="ECO:0007669"/>
    <property type="project" value="UniProtKB-UniRule"/>
</dbReference>
<evidence type="ECO:0000256" key="6">
    <source>
        <dbReference type="ARBA" id="ARBA00022490"/>
    </source>
</evidence>
<keyword evidence="7 11" id="KW-0808">Transferase</keyword>
<evidence type="ECO:0000256" key="3">
    <source>
        <dbReference type="ARBA" id="ARBA00004857"/>
    </source>
</evidence>
<dbReference type="RefSeq" id="WP_151176598.1">
    <property type="nucleotide sequence ID" value="NZ_CP042906.1"/>
</dbReference>
<dbReference type="PANTHER" id="PTHR10683:SF31">
    <property type="entry name" value="TRANSALDOLASE"/>
    <property type="match status" value="1"/>
</dbReference>
<dbReference type="PANTHER" id="PTHR10683">
    <property type="entry name" value="TRANSALDOLASE"/>
    <property type="match status" value="1"/>
</dbReference>
<dbReference type="GO" id="GO:0006096">
    <property type="term" value="P:glycolytic process"/>
    <property type="evidence" value="ECO:0007669"/>
    <property type="project" value="UniProtKB-UniPathway"/>
</dbReference>
<dbReference type="Gene3D" id="3.20.20.70">
    <property type="entry name" value="Aldolase class I"/>
    <property type="match status" value="1"/>
</dbReference>
<dbReference type="PROSITE" id="PS51463">
    <property type="entry name" value="P_GLUCOSE_ISOMERASE_3"/>
    <property type="match status" value="1"/>
</dbReference>
<evidence type="ECO:0000313" key="14">
    <source>
        <dbReference type="Proteomes" id="UP000326202"/>
    </source>
</evidence>
<dbReference type="NCBIfam" id="NF002881">
    <property type="entry name" value="PRK03343.1"/>
    <property type="match status" value="1"/>
</dbReference>
<dbReference type="InterPro" id="IPR004732">
    <property type="entry name" value="Transaldolase_2"/>
</dbReference>
<keyword evidence="14" id="KW-1185">Reference proteome</keyword>
<evidence type="ECO:0000256" key="4">
    <source>
        <dbReference type="ARBA" id="ARBA00008426"/>
    </source>
</evidence>
<dbReference type="NCBIfam" id="TIGR00876">
    <property type="entry name" value="tal_mycobact"/>
    <property type="match status" value="1"/>
</dbReference>
<keyword evidence="12 13" id="KW-0413">Isomerase</keyword>
<dbReference type="CDD" id="cd00955">
    <property type="entry name" value="Transaldolase_like"/>
    <property type="match status" value="1"/>
</dbReference>
<dbReference type="InterPro" id="IPR035476">
    <property type="entry name" value="SIS_PGI_1"/>
</dbReference>
<comment type="pathway">
    <text evidence="3 11">Carbohydrate degradation; pentose phosphate pathway; D-glyceraldehyde 3-phosphate and beta-D-fructose 6-phosphate from D-ribose 5-phosphate and D-xylulose 5-phosphate (non-oxidative stage): step 2/3.</text>
</comment>
<evidence type="ECO:0000256" key="8">
    <source>
        <dbReference type="ARBA" id="ARBA00023126"/>
    </source>
</evidence>
<dbReference type="CDD" id="cd05015">
    <property type="entry name" value="SIS_PGI_1"/>
    <property type="match status" value="1"/>
</dbReference>
<dbReference type="OrthoDB" id="140919at2"/>
<reference evidence="13 14" key="1">
    <citation type="submission" date="2019-08" db="EMBL/GenBank/DDBJ databases">
        <title>Hyperibacter terrae gen. nov., sp. nov. and Hyperibacter viscosus sp. nov., two new members in the family Rhodospirillaceae isolated from the rhizosphere of Hypericum perforatum.</title>
        <authorList>
            <person name="Noviana Z."/>
        </authorList>
    </citation>
    <scope>NUCLEOTIDE SEQUENCE [LARGE SCALE GENOMIC DNA]</scope>
    <source>
        <strain evidence="13 14">R5913</strain>
    </source>
</reference>
<evidence type="ECO:0000256" key="9">
    <source>
        <dbReference type="ARBA" id="ARBA00023270"/>
    </source>
</evidence>
<comment type="similarity">
    <text evidence="4 11">Belongs to the transaldolase family. Type 2 subfamily.</text>
</comment>
<dbReference type="GO" id="GO:0005737">
    <property type="term" value="C:cytoplasm"/>
    <property type="evidence" value="ECO:0007669"/>
    <property type="project" value="UniProtKB-SubCell"/>
</dbReference>
<dbReference type="InterPro" id="IPR001672">
    <property type="entry name" value="G6P_Isomerase"/>
</dbReference>
<comment type="similarity">
    <text evidence="12">Belongs to the GPI family.</text>
</comment>